<comment type="caution">
    <text evidence="3">The sequence shown here is derived from an EMBL/GenBank/DDBJ whole genome shotgun (WGS) entry which is preliminary data.</text>
</comment>
<organism evidence="3 4">
    <name type="scientific">Psilocybe cyanescens</name>
    <dbReference type="NCBI Taxonomy" id="93625"/>
    <lineage>
        <taxon>Eukaryota</taxon>
        <taxon>Fungi</taxon>
        <taxon>Dikarya</taxon>
        <taxon>Basidiomycota</taxon>
        <taxon>Agaricomycotina</taxon>
        <taxon>Agaricomycetes</taxon>
        <taxon>Agaricomycetidae</taxon>
        <taxon>Agaricales</taxon>
        <taxon>Agaricineae</taxon>
        <taxon>Strophariaceae</taxon>
        <taxon>Psilocybe</taxon>
    </lineage>
</organism>
<gene>
    <name evidence="3" type="ORF">CVT25_001380</name>
</gene>
<dbReference type="AlphaFoldDB" id="A0A409XHG3"/>
<proteinExistence type="predicted"/>
<name>A0A409XHG3_PSICY</name>
<evidence type="ECO:0000256" key="1">
    <source>
        <dbReference type="SAM" id="Coils"/>
    </source>
</evidence>
<feature type="compositionally biased region" description="Polar residues" evidence="2">
    <location>
        <begin position="117"/>
        <end position="129"/>
    </location>
</feature>
<evidence type="ECO:0000313" key="4">
    <source>
        <dbReference type="Proteomes" id="UP000283269"/>
    </source>
</evidence>
<accession>A0A409XHG3</accession>
<dbReference type="EMBL" id="NHYD01001688">
    <property type="protein sequence ID" value="PPQ90188.1"/>
    <property type="molecule type" value="Genomic_DNA"/>
</dbReference>
<evidence type="ECO:0000313" key="3">
    <source>
        <dbReference type="EMBL" id="PPQ90188.1"/>
    </source>
</evidence>
<evidence type="ECO:0000256" key="2">
    <source>
        <dbReference type="SAM" id="MobiDB-lite"/>
    </source>
</evidence>
<feature type="region of interest" description="Disordered" evidence="2">
    <location>
        <begin position="91"/>
        <end position="136"/>
    </location>
</feature>
<keyword evidence="4" id="KW-1185">Reference proteome</keyword>
<dbReference type="InParanoid" id="A0A409XHG3"/>
<feature type="compositionally biased region" description="Polar residues" evidence="2">
    <location>
        <begin position="94"/>
        <end position="110"/>
    </location>
</feature>
<sequence>MKNIDSRVRQFLDMEAQVDEEGISDEEDEATEHDREDAFIDNGVALDNEHSDLLANFSVHHHSEDALERLISCIDARRNASVHALQIPAEKPSGSVTPLLTPMHSSSSPLSPAWDPSSRTPSDLQTPESWMSDLRTPTLLQPPSPTHCYFDPTIIVMSSRNPLKPTKLRIHDALRNRKARNMNAGRYSVAPLNTTSYVESMRLEASATLRIHDALRNRKARNMNAGRYSVAPLNTTSYVESMRLEASATLNNVSMENVVELEVIEGQTGLSMLEPIDDNSRKLDKSLECNRELKAKLEDQGQTGLSMLDDNSRKLDKSLECNQELKAKLEEYEGRIGELNDVLSTVSCGDPWILILLLINLSGKFTP</sequence>
<dbReference type="Proteomes" id="UP000283269">
    <property type="component" value="Unassembled WGS sequence"/>
</dbReference>
<keyword evidence="1" id="KW-0175">Coiled coil</keyword>
<reference evidence="3 4" key="1">
    <citation type="journal article" date="2018" name="Evol. Lett.">
        <title>Horizontal gene cluster transfer increased hallucinogenic mushroom diversity.</title>
        <authorList>
            <person name="Reynolds H.T."/>
            <person name="Vijayakumar V."/>
            <person name="Gluck-Thaler E."/>
            <person name="Korotkin H.B."/>
            <person name="Matheny P.B."/>
            <person name="Slot J.C."/>
        </authorList>
    </citation>
    <scope>NUCLEOTIDE SEQUENCE [LARGE SCALE GENOMIC DNA]</scope>
    <source>
        <strain evidence="3 4">2631</strain>
    </source>
</reference>
<protein>
    <submittedName>
        <fullName evidence="3">Uncharacterized protein</fullName>
    </submittedName>
</protein>
<feature type="coiled-coil region" evidence="1">
    <location>
        <begin position="315"/>
        <end position="342"/>
    </location>
</feature>